<evidence type="ECO:0000256" key="11">
    <source>
        <dbReference type="SAM" id="Phobius"/>
    </source>
</evidence>
<evidence type="ECO:0000256" key="9">
    <source>
        <dbReference type="ARBA" id="ARBA00023224"/>
    </source>
</evidence>
<dbReference type="Pfam" id="PF00001">
    <property type="entry name" value="7tm_1"/>
    <property type="match status" value="1"/>
</dbReference>
<feature type="transmembrane region" description="Helical" evidence="11">
    <location>
        <begin position="447"/>
        <end position="468"/>
    </location>
</feature>
<feature type="domain" description="G-protein coupled receptors family 1 profile" evidence="12">
    <location>
        <begin position="114"/>
        <end position="360"/>
    </location>
</feature>
<feature type="transmembrane region" description="Helical" evidence="11">
    <location>
        <begin position="1261"/>
        <end position="1278"/>
    </location>
</feature>
<feature type="transmembrane region" description="Helical" evidence="11">
    <location>
        <begin position="861"/>
        <end position="884"/>
    </location>
</feature>
<feature type="transmembrane region" description="Helical" evidence="11">
    <location>
        <begin position="412"/>
        <end position="435"/>
    </location>
</feature>
<evidence type="ECO:0000259" key="12">
    <source>
        <dbReference type="PROSITE" id="PS50262"/>
    </source>
</evidence>
<protein>
    <recommendedName>
        <fullName evidence="12">G-protein coupled receptors family 1 profile domain-containing protein</fullName>
    </recommendedName>
</protein>
<sequence length="1507" mass="169828">MPLSSSGSNSALPIYEFNVTAEEGDQEEKKSRRGRIHLGGGETGAFFVAYKMIDVRKDSMSPEFGGEAQGEGPMEPQNITWVSEFILLGFSQTQELQKLLFVVFLFVYITTVVGNLLIMVTVTFDPRLDMPMYFLLRNLAVIDLSYSTVTSPKMLMDFFHETKTISYQGCMVQIFFFHLLGGGTVFFLSVMAYDRYIAISRPLHYISIMNTRLCVGLVVAAWIGGFAHSIVQLSLMLPLPFCGPNVLDNFYCDVPQVLRLACTDTSLLEFLMISNSGMLVLIWFLLLLISYTVILVMLRSHSGQARRKAASTCTTHIIVVSMIFIPCIYIYSRPFTPFPLDKAVSISYTVLTPMLNPMIYTLRNQEMQAAMKRLAKHLVLMHGEDAMGQTNLTWVSEFVLTGFSQSPELQSFLFLVFLFVYSTTVVGNLLIIVTVTSDARLHTPMYFLLRNLAVIDLCFSSVTCPKMLVDFFHEIKTISYQGCMAQIFFFHFLGGGTVFFLSVMAYDRYIAISRPLHYVSIMNTRLCVGLVVAAWIGGFAHSIVQLSLMLPLPFCGPNVLDNFFCDVPQVLRLACTDTSLLEFLMISNSGMLVLIWFLLLLISYTVILVMLRSHSGQARRKAASTCTTHIIVVSMIFIPCIYIYSRPFTPFPLDKAVSISYTDFVQRLRAGAFSSGHEMAIQYMRRKEHGRIPFQEGLPGCCVNGGRQERRAHQLYAQDTMEPGNLTWVSEFIFLGLSQTHELQFFLFLVFLFVYSTTVVGNLLIIATVTSDARLHTPMYFLLRNLAVIDLCFSSVTAPKMLMDFLSEKKTISYRGCMTQVFFFHFLGGAMVFFLSVMAYDRLVAISRPLHYVTIMNAQHCMVLVVAAWIGGFAHSIVQLSLMLPLPFCGPNVLDNFYCDVPQVLRLACTDTSLLELLMISNSGMLDVIWFLLLLISYLVILVMLRSHSGEARRKVASTCTTHVIVVSMIFIPSIYLYARPFTPFPMDKAVSISHTVMTPMLNPVIYTLRNQEMQAALKKLAKRLAICNREGQGVTSCICICQPFPLSVCTDTMEPGNITWVSEFIFLGFSESWELQFFLFLVFLFVYSTTVVGNLLIIVTVISDARLHTPMYFLLRNLAVLDLCFSSVTAPKMLMDFLSEKKTISYRGCMTQLFFFHFLGGAMVFFLSVMAYDRLVAISRPLHYVTIMNTQHCMVLVITAWIVGFVHSIAQLSLMLPLPFCGPNVLDNFYCDVPQVLRLACTDTSLLELLMIFNSGMLDVIWFLLLLISYLVILVMLRSHSGEARRKVASTCTTHVIVVSMIFIPSIYLYARPFTSFPMDKAVSISHTVMTPMLNPMIYTLRNQEMQAALKRLGMHLQASLPALLTMKASRTSLKWHHPMTPLLERKPLGQSKTLTPALEDAPLEVLMTDAGAQQRQGRVSLASQQMLQRQRMQRERADPSPRSTLRHLDHHLRRDARTWGNCSLGSRVGLPSSEPGCVPCLTGTVEAEEIKRSNQACGQQFHRGG</sequence>
<accession>A0AAW0J9J2</accession>
<keyword evidence="7 11" id="KW-0472">Membrane</keyword>
<evidence type="ECO:0000256" key="4">
    <source>
        <dbReference type="ARBA" id="ARBA00022725"/>
    </source>
</evidence>
<keyword evidence="4" id="KW-0552">Olfaction</keyword>
<dbReference type="Gene3D" id="1.20.1070.10">
    <property type="entry name" value="Rhodopsin 7-helix transmembrane proteins"/>
    <property type="match status" value="4"/>
</dbReference>
<feature type="transmembrane region" description="Helical" evidence="11">
    <location>
        <begin position="1155"/>
        <end position="1173"/>
    </location>
</feature>
<reference evidence="13 14" key="1">
    <citation type="journal article" date="2023" name="bioRxiv">
        <title>Conserved and derived expression patterns and positive selection on dental genes reveal complex evolutionary context of ever-growing rodent molars.</title>
        <authorList>
            <person name="Calamari Z.T."/>
            <person name="Song A."/>
            <person name="Cohen E."/>
            <person name="Akter M."/>
            <person name="Roy R.D."/>
            <person name="Hallikas O."/>
            <person name="Christensen M.M."/>
            <person name="Li P."/>
            <person name="Marangoni P."/>
            <person name="Jernvall J."/>
            <person name="Klein O.D."/>
        </authorList>
    </citation>
    <scope>NUCLEOTIDE SEQUENCE [LARGE SCALE GENOMIC DNA]</scope>
    <source>
        <strain evidence="13">V071</strain>
    </source>
</reference>
<dbReference type="InterPro" id="IPR000276">
    <property type="entry name" value="GPCR_Rhodpsn"/>
</dbReference>
<keyword evidence="14" id="KW-1185">Reference proteome</keyword>
<dbReference type="InterPro" id="IPR017452">
    <property type="entry name" value="GPCR_Rhodpsn_7TM"/>
</dbReference>
<dbReference type="FunFam" id="1.20.1070.10:FF:000007">
    <property type="entry name" value="Olfactory receptor"/>
    <property type="match status" value="4"/>
</dbReference>
<evidence type="ECO:0000256" key="2">
    <source>
        <dbReference type="ARBA" id="ARBA00022606"/>
    </source>
</evidence>
<feature type="domain" description="G-protein coupled receptors family 1 profile" evidence="12">
    <location>
        <begin position="427"/>
        <end position="639"/>
    </location>
</feature>
<feature type="transmembrane region" description="Helical" evidence="11">
    <location>
        <begin position="957"/>
        <end position="979"/>
    </location>
</feature>
<dbReference type="CDD" id="cd15936">
    <property type="entry name" value="7tmA_OR4D-like"/>
    <property type="match status" value="4"/>
</dbReference>
<feature type="transmembrane region" description="Helical" evidence="11">
    <location>
        <begin position="928"/>
        <end position="945"/>
    </location>
</feature>
<evidence type="ECO:0000256" key="3">
    <source>
        <dbReference type="ARBA" id="ARBA00022692"/>
    </source>
</evidence>
<organism evidence="13 14">
    <name type="scientific">Myodes glareolus</name>
    <name type="common">Bank vole</name>
    <name type="synonym">Clethrionomys glareolus</name>
    <dbReference type="NCBI Taxonomy" id="447135"/>
    <lineage>
        <taxon>Eukaryota</taxon>
        <taxon>Metazoa</taxon>
        <taxon>Chordata</taxon>
        <taxon>Craniata</taxon>
        <taxon>Vertebrata</taxon>
        <taxon>Euteleostomi</taxon>
        <taxon>Mammalia</taxon>
        <taxon>Eutheria</taxon>
        <taxon>Euarchontoglires</taxon>
        <taxon>Glires</taxon>
        <taxon>Rodentia</taxon>
        <taxon>Myomorpha</taxon>
        <taxon>Muroidea</taxon>
        <taxon>Cricetidae</taxon>
        <taxon>Arvicolinae</taxon>
        <taxon>Myodes</taxon>
    </lineage>
</organism>
<dbReference type="EMBL" id="JBBHLL010000054">
    <property type="protein sequence ID" value="KAK7823162.1"/>
    <property type="molecule type" value="Genomic_DNA"/>
</dbReference>
<gene>
    <name evidence="13" type="ORF">U0070_027369</name>
</gene>
<feature type="transmembrane region" description="Helical" evidence="11">
    <location>
        <begin position="822"/>
        <end position="840"/>
    </location>
</feature>
<name>A0AAW0J9J2_MYOGA</name>
<feature type="transmembrane region" description="Helical" evidence="11">
    <location>
        <begin position="1290"/>
        <end position="1312"/>
    </location>
</feature>
<dbReference type="PRINTS" id="PR00237">
    <property type="entry name" value="GPCRRHODOPSN"/>
</dbReference>
<dbReference type="InterPro" id="IPR000725">
    <property type="entry name" value="Olfact_rcpt"/>
</dbReference>
<feature type="transmembrane region" description="Helical" evidence="11">
    <location>
        <begin position="488"/>
        <end position="506"/>
    </location>
</feature>
<comment type="caution">
    <text evidence="13">The sequence shown here is derived from an EMBL/GenBank/DDBJ whole genome shotgun (WGS) entry which is preliminary data.</text>
</comment>
<keyword evidence="3 10" id="KW-0812">Transmembrane</keyword>
<dbReference type="PRINTS" id="PR00245">
    <property type="entry name" value="OLFACTORYR"/>
</dbReference>
<feature type="transmembrane region" description="Helical" evidence="11">
    <location>
        <begin position="213"/>
        <end position="231"/>
    </location>
</feature>
<feature type="transmembrane region" description="Helical" evidence="11">
    <location>
        <begin position="1115"/>
        <end position="1135"/>
    </location>
</feature>
<feature type="transmembrane region" description="Helical" evidence="11">
    <location>
        <begin position="526"/>
        <end position="544"/>
    </location>
</feature>
<evidence type="ECO:0000256" key="6">
    <source>
        <dbReference type="ARBA" id="ARBA00023040"/>
    </source>
</evidence>
<feature type="transmembrane region" description="Helical" evidence="11">
    <location>
        <begin position="165"/>
        <end position="193"/>
    </location>
</feature>
<dbReference type="GO" id="GO:0005886">
    <property type="term" value="C:plasma membrane"/>
    <property type="evidence" value="ECO:0007669"/>
    <property type="project" value="UniProtKB-ARBA"/>
</dbReference>
<keyword evidence="6 10" id="KW-0297">G-protein coupled receptor</keyword>
<dbReference type="Proteomes" id="UP001488838">
    <property type="component" value="Unassembled WGS sequence"/>
</dbReference>
<evidence type="ECO:0000256" key="7">
    <source>
        <dbReference type="ARBA" id="ARBA00023136"/>
    </source>
</evidence>
<feature type="transmembrane region" description="Helical" evidence="11">
    <location>
        <begin position="1078"/>
        <end position="1103"/>
    </location>
</feature>
<feature type="transmembrane region" description="Helical" evidence="11">
    <location>
        <begin position="590"/>
        <end position="611"/>
    </location>
</feature>
<dbReference type="SUPFAM" id="SSF81321">
    <property type="entry name" value="Family A G protein-coupled receptor-like"/>
    <property type="match status" value="4"/>
</dbReference>
<feature type="transmembrane region" description="Helical" evidence="11">
    <location>
        <begin position="781"/>
        <end position="802"/>
    </location>
</feature>
<dbReference type="PANTHER" id="PTHR48002">
    <property type="entry name" value="OLFACTORY RECEPTOR"/>
    <property type="match status" value="1"/>
</dbReference>
<comment type="subcellular location">
    <subcellularLocation>
        <location evidence="1">Membrane</location>
        <topology evidence="1">Multi-pass membrane protein</topology>
    </subcellularLocation>
</comment>
<keyword evidence="5 11" id="KW-1133">Transmembrane helix</keyword>
<feature type="transmembrane region" description="Helical" evidence="11">
    <location>
        <begin position="623"/>
        <end position="644"/>
    </location>
</feature>
<comment type="similarity">
    <text evidence="10">Belongs to the G-protein coupled receptor 1 family.</text>
</comment>
<evidence type="ECO:0000313" key="13">
    <source>
        <dbReference type="EMBL" id="KAK7823162.1"/>
    </source>
</evidence>
<feature type="transmembrane region" description="Helical" evidence="11">
    <location>
        <begin position="745"/>
        <end position="769"/>
    </location>
</feature>
<proteinExistence type="inferred from homology"/>
<dbReference type="GO" id="GO:0004984">
    <property type="term" value="F:olfactory receptor activity"/>
    <property type="evidence" value="ECO:0007669"/>
    <property type="project" value="InterPro"/>
</dbReference>
<dbReference type="PROSITE" id="PS50262">
    <property type="entry name" value="G_PROTEIN_RECEP_F1_2"/>
    <property type="match status" value="4"/>
</dbReference>
<keyword evidence="2" id="KW-0716">Sensory transduction</keyword>
<feature type="transmembrane region" description="Helical" evidence="11">
    <location>
        <begin position="99"/>
        <end position="124"/>
    </location>
</feature>
<feature type="transmembrane region" description="Helical" evidence="11">
    <location>
        <begin position="1194"/>
        <end position="1211"/>
    </location>
</feature>
<dbReference type="InterPro" id="IPR050427">
    <property type="entry name" value="Olfactory_Receptors"/>
</dbReference>
<feature type="transmembrane region" description="Helical" evidence="11">
    <location>
        <begin position="310"/>
        <end position="331"/>
    </location>
</feature>
<feature type="domain" description="G-protein coupled receptors family 1 profile" evidence="12">
    <location>
        <begin position="1094"/>
        <end position="1340"/>
    </location>
</feature>
<evidence type="ECO:0000256" key="8">
    <source>
        <dbReference type="ARBA" id="ARBA00023170"/>
    </source>
</evidence>
<keyword evidence="8 10" id="KW-0675">Receptor</keyword>
<feature type="transmembrane region" description="Helical" evidence="11">
    <location>
        <begin position="277"/>
        <end position="298"/>
    </location>
</feature>
<dbReference type="PROSITE" id="PS00237">
    <property type="entry name" value="G_PROTEIN_RECEP_F1_1"/>
    <property type="match status" value="2"/>
</dbReference>
<feature type="domain" description="G-protein coupled receptors family 1 profile" evidence="12">
    <location>
        <begin position="761"/>
        <end position="1007"/>
    </location>
</feature>
<evidence type="ECO:0000313" key="14">
    <source>
        <dbReference type="Proteomes" id="UP001488838"/>
    </source>
</evidence>
<dbReference type="Pfam" id="PF13853">
    <property type="entry name" value="7tm_4"/>
    <property type="match status" value="3"/>
</dbReference>
<keyword evidence="9 10" id="KW-0807">Transducer</keyword>
<evidence type="ECO:0000256" key="1">
    <source>
        <dbReference type="ARBA" id="ARBA00004141"/>
    </source>
</evidence>
<dbReference type="GO" id="GO:0004930">
    <property type="term" value="F:G protein-coupled receptor activity"/>
    <property type="evidence" value="ECO:0007669"/>
    <property type="project" value="UniProtKB-KW"/>
</dbReference>
<evidence type="ECO:0000256" key="10">
    <source>
        <dbReference type="RuleBase" id="RU000688"/>
    </source>
</evidence>
<evidence type="ECO:0000256" key="5">
    <source>
        <dbReference type="ARBA" id="ARBA00022989"/>
    </source>
</evidence>